<feature type="region of interest" description="Disordered" evidence="2">
    <location>
        <begin position="1"/>
        <end position="47"/>
    </location>
</feature>
<dbReference type="RefSeq" id="WP_125172880.1">
    <property type="nucleotide sequence ID" value="NZ_JAPJOD010000047.1"/>
</dbReference>
<dbReference type="InterPro" id="IPR000825">
    <property type="entry name" value="SUF_FeS_clus_asmbl_SufBD_core"/>
</dbReference>
<dbReference type="InterPro" id="IPR011542">
    <property type="entry name" value="SUF_FeS_clus_asmbl_SufD"/>
</dbReference>
<dbReference type="GO" id="GO:0016226">
    <property type="term" value="P:iron-sulfur cluster assembly"/>
    <property type="evidence" value="ECO:0007669"/>
    <property type="project" value="InterPro"/>
</dbReference>
<dbReference type="AlphaFoldDB" id="A0A3R8PH78"/>
<dbReference type="Pfam" id="PF01458">
    <property type="entry name" value="SUFBD_core"/>
    <property type="match status" value="1"/>
</dbReference>
<dbReference type="NCBIfam" id="TIGR01981">
    <property type="entry name" value="sufD"/>
    <property type="match status" value="1"/>
</dbReference>
<evidence type="ECO:0000256" key="1">
    <source>
        <dbReference type="ARBA" id="ARBA00043967"/>
    </source>
</evidence>
<sequence length="419" mass="44903">MTTSSTDSAPVAGTPGGSTSAAPVEEREVTVSRPGTAQDHPTKGDRFSSFDVADFAVPHGRDEDWRFTPLRRLRGLHDGTAAPADRTRVSVSVPEGQSGVTVSELPMDDARVGRAGAPVDRVAAQAWVSSPVADVVTVAPDTQVSGPVVVDVTGAGEDVTTYGAVLVEAGAHSEAVVVLRYRGSGTHADNIEYVLGDGAFLTVVVVEDWDRDAVHLSNSHALLGRDSTLRHTYACFGGDVVRSVPHVRFDGPGGDAEMLGVYFADDGQYFEQRLLVDHSVPNCRSNVLYKGALQGDPDSDRPEARTAWIGDVLIRPDATGTDTYEKNNNLVLTRGARADAVPNLEIQTGEIVGAGHAATVGRFDDEHMFYLRSRGIPADTARQLIVRGFFTDVIRRIPVGDIRDHLEDLVERELESTVL</sequence>
<accession>A0A3R8PH78</accession>
<dbReference type="PANTHER" id="PTHR43575">
    <property type="entry name" value="PROTEIN ABCI7, CHLOROPLASTIC"/>
    <property type="match status" value="1"/>
</dbReference>
<evidence type="ECO:0000313" key="4">
    <source>
        <dbReference type="EMBL" id="RRO86239.1"/>
    </source>
</evidence>
<organism evidence="4 5">
    <name type="scientific">Corynebacterium bovis</name>
    <dbReference type="NCBI Taxonomy" id="36808"/>
    <lineage>
        <taxon>Bacteria</taxon>
        <taxon>Bacillati</taxon>
        <taxon>Actinomycetota</taxon>
        <taxon>Actinomycetes</taxon>
        <taxon>Mycobacteriales</taxon>
        <taxon>Corynebacteriaceae</taxon>
        <taxon>Corynebacterium</taxon>
    </lineage>
</organism>
<dbReference type="Proteomes" id="UP000276526">
    <property type="component" value="Unassembled WGS sequence"/>
</dbReference>
<feature type="domain" description="SUF system FeS cluster assembly SufBD core" evidence="3">
    <location>
        <begin position="156"/>
        <end position="389"/>
    </location>
</feature>
<gene>
    <name evidence="4" type="primary">sufD</name>
    <name evidence="4" type="ORF">CXF48_07415</name>
</gene>
<evidence type="ECO:0000313" key="5">
    <source>
        <dbReference type="Proteomes" id="UP000276526"/>
    </source>
</evidence>
<proteinExistence type="inferred from homology"/>
<comment type="caution">
    <text evidence="4">The sequence shown here is derived from an EMBL/GenBank/DDBJ whole genome shotgun (WGS) entry which is preliminary data.</text>
</comment>
<dbReference type="EMBL" id="PQNK01000011">
    <property type="protein sequence ID" value="RRO86239.1"/>
    <property type="molecule type" value="Genomic_DNA"/>
</dbReference>
<comment type="similarity">
    <text evidence="1">Belongs to the iron-sulfur cluster assembly SufBD family.</text>
</comment>
<reference evidence="4 5" key="1">
    <citation type="submission" date="2018-01" db="EMBL/GenBank/DDBJ databases">
        <title>Twenty Corynebacterium bovis Genomes.</title>
        <authorList>
            <person name="Gulvik C.A."/>
        </authorList>
    </citation>
    <scope>NUCLEOTIDE SEQUENCE [LARGE SCALE GENOMIC DNA]</scope>
    <source>
        <strain evidence="4 5">F6900</strain>
    </source>
</reference>
<protein>
    <submittedName>
        <fullName evidence="4">Fe-S cluster assembly protein SufD</fullName>
    </submittedName>
</protein>
<evidence type="ECO:0000259" key="3">
    <source>
        <dbReference type="Pfam" id="PF01458"/>
    </source>
</evidence>
<evidence type="ECO:0000256" key="2">
    <source>
        <dbReference type="SAM" id="MobiDB-lite"/>
    </source>
</evidence>
<dbReference type="InterPro" id="IPR055346">
    <property type="entry name" value="Fe-S_cluster_assembly_SufBD"/>
</dbReference>
<dbReference type="PANTHER" id="PTHR43575:SF1">
    <property type="entry name" value="PROTEIN ABCI7, CHLOROPLASTIC"/>
    <property type="match status" value="1"/>
</dbReference>
<dbReference type="SUPFAM" id="SSF101960">
    <property type="entry name" value="Stabilizer of iron transporter SufD"/>
    <property type="match status" value="1"/>
</dbReference>
<name>A0A3R8PH78_9CORY</name>
<dbReference type="InterPro" id="IPR037284">
    <property type="entry name" value="SUF_FeS_clus_asmbl_SufBD_sf"/>
</dbReference>